<proteinExistence type="predicted"/>
<dbReference type="OrthoDB" id="9780310at2"/>
<dbReference type="Gene3D" id="3.20.20.410">
    <property type="entry name" value="Protein of unknown function UPF0759"/>
    <property type="match status" value="1"/>
</dbReference>
<dbReference type="PANTHER" id="PTHR30348">
    <property type="entry name" value="UNCHARACTERIZED PROTEIN YECE"/>
    <property type="match status" value="1"/>
</dbReference>
<dbReference type="AlphaFoldDB" id="A0A4Q2IUI3"/>
<keyword evidence="2" id="KW-1185">Reference proteome</keyword>
<dbReference type="Pfam" id="PF01904">
    <property type="entry name" value="DUF72"/>
    <property type="match status" value="1"/>
</dbReference>
<dbReference type="Proteomes" id="UP000292347">
    <property type="component" value="Unassembled WGS sequence"/>
</dbReference>
<dbReference type="SUPFAM" id="SSF117396">
    <property type="entry name" value="TM1631-like"/>
    <property type="match status" value="1"/>
</dbReference>
<organism evidence="1 2">
    <name type="scientific">Sphingomonas desiccabilis</name>
    <dbReference type="NCBI Taxonomy" id="429134"/>
    <lineage>
        <taxon>Bacteria</taxon>
        <taxon>Pseudomonadati</taxon>
        <taxon>Pseudomonadota</taxon>
        <taxon>Alphaproteobacteria</taxon>
        <taxon>Sphingomonadales</taxon>
        <taxon>Sphingomonadaceae</taxon>
        <taxon>Sphingomonas</taxon>
    </lineage>
</organism>
<dbReference type="EMBL" id="SDPT01000002">
    <property type="protein sequence ID" value="RXZ32048.1"/>
    <property type="molecule type" value="Genomic_DNA"/>
</dbReference>
<sequence>MGTRFRIGTAGWSIPREVADAVPGEGTHLQRYARHLLAAEINSSFHRPHRPATYARWAAGVPPHFRFSVKLPKTITHQHKLVGSGDLLDRFADEVAGLGSSRGPTLVQLPPSLAFEPAAAAAFFTELAGRLGPAIVCEPRHPSWFEEAAEQLLRDHGVARVAADPAVHPRAAEPGGWAGLAYFRLHGSPVIYRSSYVGAAIARLHDAMTPAAINAAECWAIFDNTASGAALPNALQLIESFRTDKDRSTAWGATIWDR</sequence>
<reference evidence="1 2" key="1">
    <citation type="submission" date="2019-01" db="EMBL/GenBank/DDBJ databases">
        <title>Sphingomonas mucosissima sp. nov. and Sphingomonas desiccabilis sp. nov., from biological soil crusts in the Colorado Plateau, USA.</title>
        <authorList>
            <person name="Zhu D."/>
        </authorList>
    </citation>
    <scope>NUCLEOTIDE SEQUENCE [LARGE SCALE GENOMIC DNA]</scope>
    <source>
        <strain evidence="1 2">CP1D</strain>
    </source>
</reference>
<accession>A0A4Q2IUI3</accession>
<dbReference type="InterPro" id="IPR036520">
    <property type="entry name" value="UPF0759_sf"/>
</dbReference>
<dbReference type="RefSeq" id="WP_129342262.1">
    <property type="nucleotide sequence ID" value="NZ_JACIDD010000002.1"/>
</dbReference>
<comment type="caution">
    <text evidence="1">The sequence shown here is derived from an EMBL/GenBank/DDBJ whole genome shotgun (WGS) entry which is preliminary data.</text>
</comment>
<protein>
    <submittedName>
        <fullName evidence="1">DUF72 domain-containing protein</fullName>
    </submittedName>
</protein>
<name>A0A4Q2IUI3_9SPHN</name>
<gene>
    <name evidence="1" type="ORF">EO081_12785</name>
</gene>
<dbReference type="PANTHER" id="PTHR30348:SF14">
    <property type="entry name" value="BLR8050 PROTEIN"/>
    <property type="match status" value="1"/>
</dbReference>
<evidence type="ECO:0000313" key="1">
    <source>
        <dbReference type="EMBL" id="RXZ32048.1"/>
    </source>
</evidence>
<dbReference type="InterPro" id="IPR002763">
    <property type="entry name" value="DUF72"/>
</dbReference>
<evidence type="ECO:0000313" key="2">
    <source>
        <dbReference type="Proteomes" id="UP000292347"/>
    </source>
</evidence>